<name>A0A7S1R160_NEODS</name>
<dbReference type="AlphaFoldDB" id="A0A7S1R160"/>
<dbReference type="PANTHER" id="PTHR43380:SF1">
    <property type="entry name" value="2-OXOISOVALERATE DEHYDROGENASE SUBUNIT ALPHA, MITOCHONDRIAL"/>
    <property type="match status" value="1"/>
</dbReference>
<dbReference type="Pfam" id="PF00676">
    <property type="entry name" value="E1_dh"/>
    <property type="match status" value="1"/>
</dbReference>
<dbReference type="GO" id="GO:0003863">
    <property type="term" value="F:branched-chain 2-oxo acid dehydrogenase activity"/>
    <property type="evidence" value="ECO:0007669"/>
    <property type="project" value="UniProtKB-EC"/>
</dbReference>
<dbReference type="FunFam" id="3.40.50.970:FF:000108">
    <property type="entry name" value="2-oxoisovalerate dehydrogenase subunit alpha"/>
    <property type="match status" value="1"/>
</dbReference>
<evidence type="ECO:0000256" key="2">
    <source>
        <dbReference type="RuleBase" id="RU365014"/>
    </source>
</evidence>
<reference evidence="4" key="1">
    <citation type="submission" date="2021-01" db="EMBL/GenBank/DDBJ databases">
        <authorList>
            <person name="Corre E."/>
            <person name="Pelletier E."/>
            <person name="Niang G."/>
            <person name="Scheremetjew M."/>
            <person name="Finn R."/>
            <person name="Kale V."/>
            <person name="Holt S."/>
            <person name="Cochrane G."/>
            <person name="Meng A."/>
            <person name="Brown T."/>
            <person name="Cohen L."/>
        </authorList>
    </citation>
    <scope>NUCLEOTIDE SEQUENCE</scope>
    <source>
        <strain evidence="4">CCAP 1951/1</strain>
    </source>
</reference>
<organism evidence="4">
    <name type="scientific">Neobodo designis</name>
    <name type="common">Flagellated protozoan</name>
    <name type="synonym">Bodo designis</name>
    <dbReference type="NCBI Taxonomy" id="312471"/>
    <lineage>
        <taxon>Eukaryota</taxon>
        <taxon>Discoba</taxon>
        <taxon>Euglenozoa</taxon>
        <taxon>Kinetoplastea</taxon>
        <taxon>Metakinetoplastina</taxon>
        <taxon>Neobodonida</taxon>
        <taxon>Neobodo</taxon>
    </lineage>
</organism>
<dbReference type="Gene3D" id="3.40.50.970">
    <property type="match status" value="1"/>
</dbReference>
<evidence type="ECO:0000313" key="4">
    <source>
        <dbReference type="EMBL" id="CAD9153126.1"/>
    </source>
</evidence>
<dbReference type="PANTHER" id="PTHR43380">
    <property type="entry name" value="2-OXOISOVALERATE DEHYDROGENASE SUBUNIT ALPHA, MITOCHONDRIAL"/>
    <property type="match status" value="1"/>
</dbReference>
<sequence>MLRRSARWLCVDSTFKKSEAVWNIKFGDRATTHDLDMHRSNSTIPMFSVMDFEGNVVNAAHDPAIPEGECRKIMETMVRHNQTDRILVEAQRQGRISFYMTGFGEEAAVVGSAAGLKSQDYMYMQYREAAALAYRGYTIPQMIAQCMGNVEDPARGRQMPIHYGSPELNVQTISSPLATQIPQAAGAGYAFKLEEADKVCVCYFGDGSASEGDFHAGVNFATTTGAQTMFICRNNGYAISTPTKDQYRGDGIVPRGIAYGMPSVRVDGTDLLAVYRATKELRSVIVGEKQPAMLELMGYRVGHHSTSDDSTRYRGKDEIQYMDDTFNPIARFEKYLVKKGWWSAEETAQIRDETRKVVLSELVRQEKLPLHPPELLFEDTTKEPLPTLKEQRAATLAHYERNKEYYGKH</sequence>
<dbReference type="GO" id="GO:0009083">
    <property type="term" value="P:branched-chain amino acid catabolic process"/>
    <property type="evidence" value="ECO:0007669"/>
    <property type="project" value="TreeGrafter"/>
</dbReference>
<dbReference type="InterPro" id="IPR001017">
    <property type="entry name" value="DH_E1"/>
</dbReference>
<comment type="function">
    <text evidence="2">The branched-chain alpha-keto dehydrogenase complex catalyzes the overall conversion of alpha-keto acids to acyl-CoA and CO(2). It contains multiple copies of three enzymatic components: branched-chain alpha-keto acid decarboxylase (E1), lipoamide acyltransferase (E2) and lipoamide dehydrogenase (E3).</text>
</comment>
<protein>
    <recommendedName>
        <fullName evidence="2">2-oxoisovalerate dehydrogenase subunit alpha</fullName>
        <ecNumber evidence="2">1.2.4.4</ecNumber>
    </recommendedName>
    <alternativeName>
        <fullName evidence="2">Branched-chain alpha-keto acid dehydrogenase E1 component alpha chain</fullName>
    </alternativeName>
</protein>
<feature type="domain" description="Dehydrogenase E1 component" evidence="3">
    <location>
        <begin position="75"/>
        <end position="370"/>
    </location>
</feature>
<accession>A0A7S1R160</accession>
<dbReference type="SUPFAM" id="SSF52518">
    <property type="entry name" value="Thiamin diphosphate-binding fold (THDP-binding)"/>
    <property type="match status" value="1"/>
</dbReference>
<dbReference type="CDD" id="cd02000">
    <property type="entry name" value="TPP_E1_PDC_ADC_BCADC"/>
    <property type="match status" value="1"/>
</dbReference>
<dbReference type="EMBL" id="HBGF01050666">
    <property type="protein sequence ID" value="CAD9153126.1"/>
    <property type="molecule type" value="Transcribed_RNA"/>
</dbReference>
<proteinExistence type="inferred from homology"/>
<dbReference type="InterPro" id="IPR050771">
    <property type="entry name" value="Alpha-ketoacid_DH_E1_comp"/>
</dbReference>
<evidence type="ECO:0000259" key="3">
    <source>
        <dbReference type="Pfam" id="PF00676"/>
    </source>
</evidence>
<comment type="similarity">
    <text evidence="2">Belongs to the BCKDHA family.</text>
</comment>
<comment type="catalytic activity">
    <reaction evidence="2">
        <text>N(6)-[(R)-lipoyl]-L-lysyl-[protein] + 3-methyl-2-oxobutanoate + H(+) = N(6)-[(R)-S(8)-2-methylpropanoyldihydrolipoyl]-L-lysyl-[protein] + CO2</text>
        <dbReference type="Rhea" id="RHEA:13457"/>
        <dbReference type="Rhea" id="RHEA-COMP:10474"/>
        <dbReference type="Rhea" id="RHEA-COMP:10497"/>
        <dbReference type="ChEBI" id="CHEBI:11851"/>
        <dbReference type="ChEBI" id="CHEBI:15378"/>
        <dbReference type="ChEBI" id="CHEBI:16526"/>
        <dbReference type="ChEBI" id="CHEBI:83099"/>
        <dbReference type="ChEBI" id="CHEBI:83142"/>
        <dbReference type="EC" id="1.2.4.4"/>
    </reaction>
</comment>
<dbReference type="EC" id="1.2.4.4" evidence="2"/>
<evidence type="ECO:0000256" key="1">
    <source>
        <dbReference type="ARBA" id="ARBA00023002"/>
    </source>
</evidence>
<gene>
    <name evidence="4" type="ORF">NDES1114_LOCUS33954</name>
</gene>
<keyword evidence="1 2" id="KW-0560">Oxidoreductase</keyword>
<keyword evidence="2" id="KW-0786">Thiamine pyrophosphate</keyword>
<comment type="cofactor">
    <cofactor evidence="2">
        <name>thiamine diphosphate</name>
        <dbReference type="ChEBI" id="CHEBI:58937"/>
    </cofactor>
</comment>
<dbReference type="InterPro" id="IPR029061">
    <property type="entry name" value="THDP-binding"/>
</dbReference>